<keyword evidence="1" id="KW-0812">Transmembrane</keyword>
<gene>
    <name evidence="2" type="ORF">LSUE1_G004246</name>
</gene>
<protein>
    <submittedName>
        <fullName evidence="2">Uncharacterized protein</fullName>
    </submittedName>
</protein>
<dbReference type="Proteomes" id="UP000469558">
    <property type="component" value="Unassembled WGS sequence"/>
</dbReference>
<organism evidence="2 3">
    <name type="scientific">Lachnellula suecica</name>
    <dbReference type="NCBI Taxonomy" id="602035"/>
    <lineage>
        <taxon>Eukaryota</taxon>
        <taxon>Fungi</taxon>
        <taxon>Dikarya</taxon>
        <taxon>Ascomycota</taxon>
        <taxon>Pezizomycotina</taxon>
        <taxon>Leotiomycetes</taxon>
        <taxon>Helotiales</taxon>
        <taxon>Lachnaceae</taxon>
        <taxon>Lachnellula</taxon>
    </lineage>
</organism>
<keyword evidence="1" id="KW-1133">Transmembrane helix</keyword>
<evidence type="ECO:0000313" key="2">
    <source>
        <dbReference type="EMBL" id="TVY82452.1"/>
    </source>
</evidence>
<reference evidence="2 3" key="1">
    <citation type="submission" date="2018-05" db="EMBL/GenBank/DDBJ databases">
        <title>Genome sequencing and assembly of the regulated plant pathogen Lachnellula willkommii and related sister species for the development of diagnostic species identification markers.</title>
        <authorList>
            <person name="Giroux E."/>
            <person name="Bilodeau G."/>
        </authorList>
    </citation>
    <scope>NUCLEOTIDE SEQUENCE [LARGE SCALE GENOMIC DNA]</scope>
    <source>
        <strain evidence="2 3">CBS 268.59</strain>
    </source>
</reference>
<dbReference type="EMBL" id="QGMK01000316">
    <property type="protein sequence ID" value="TVY82452.1"/>
    <property type="molecule type" value="Genomic_DNA"/>
</dbReference>
<feature type="transmembrane region" description="Helical" evidence="1">
    <location>
        <begin position="103"/>
        <end position="123"/>
    </location>
</feature>
<evidence type="ECO:0000313" key="3">
    <source>
        <dbReference type="Proteomes" id="UP000469558"/>
    </source>
</evidence>
<sequence>MLIQHLVSRRALSSSRAPFISRFQLSRRPKISIKDATRRFASSAPSRTPPKKKLLPESFLIYHSGTGRTVFLGSLKVTTIFIATFFCTVVAPTYFYAEDQPAWVSTAVVVSGIIPMVCVLYTTGPYVNYIHLRLPKFVRHSREMLERYSKNPPKEAEIDITTMNFLGKPRVARMKIADLYPVRERFGLANYARDTTTVNANRRWWMGKAVRQFGVHTGKGHVVGGGVWKNIEATVARRNERTPRTASRS</sequence>
<name>A0A8T9CBF7_9HELO</name>
<dbReference type="AlphaFoldDB" id="A0A8T9CBF7"/>
<proteinExistence type="predicted"/>
<accession>A0A8T9CBF7</accession>
<evidence type="ECO:0000256" key="1">
    <source>
        <dbReference type="SAM" id="Phobius"/>
    </source>
</evidence>
<dbReference type="OrthoDB" id="2386090at2759"/>
<keyword evidence="1" id="KW-0472">Membrane</keyword>
<keyword evidence="3" id="KW-1185">Reference proteome</keyword>
<comment type="caution">
    <text evidence="2">The sequence shown here is derived from an EMBL/GenBank/DDBJ whole genome shotgun (WGS) entry which is preliminary data.</text>
</comment>
<feature type="transmembrane region" description="Helical" evidence="1">
    <location>
        <begin position="77"/>
        <end position="97"/>
    </location>
</feature>